<evidence type="ECO:0000256" key="13">
    <source>
        <dbReference type="ARBA" id="ARBA00023204"/>
    </source>
</evidence>
<comment type="similarity">
    <text evidence="2 15">Belongs to the DNA polymerase type-Y family.</text>
</comment>
<comment type="subunit">
    <text evidence="15">Monomer.</text>
</comment>
<keyword evidence="9 15" id="KW-0227">DNA damage</keyword>
<keyword evidence="10 15" id="KW-0460">Magnesium</keyword>
<dbReference type="Proteomes" id="UP000680514">
    <property type="component" value="Chromosome"/>
</dbReference>
<keyword evidence="18" id="KW-1185">Reference proteome</keyword>
<dbReference type="InterPro" id="IPR036775">
    <property type="entry name" value="DNA_pol_Y-fam_lit_finger_sf"/>
</dbReference>
<keyword evidence="3 15" id="KW-0515">Mutator protein</keyword>
<keyword evidence="11 15" id="KW-0239">DNA-directed DNA polymerase</keyword>
<dbReference type="InterPro" id="IPR043502">
    <property type="entry name" value="DNA/RNA_pol_sf"/>
</dbReference>
<gene>
    <name evidence="15 17" type="primary">dinB</name>
    <name evidence="17" type="ORF">LYSHEL_31250</name>
</gene>
<keyword evidence="7 15" id="KW-0235">DNA replication</keyword>
<dbReference type="Pfam" id="PF11799">
    <property type="entry name" value="IMS_C"/>
    <property type="match status" value="1"/>
</dbReference>
<keyword evidence="13 15" id="KW-0234">DNA repair</keyword>
<dbReference type="Gene3D" id="1.10.150.20">
    <property type="entry name" value="5' to 3' exonuclease, C-terminal subdomain"/>
    <property type="match status" value="1"/>
</dbReference>
<dbReference type="EC" id="2.7.7.7" evidence="15"/>
<keyword evidence="5 15" id="KW-0808">Transferase</keyword>
<keyword evidence="6 15" id="KW-0548">Nucleotidyltransferase</keyword>
<dbReference type="InterPro" id="IPR043128">
    <property type="entry name" value="Rev_trsase/Diguanyl_cyclase"/>
</dbReference>
<accession>A0ABM7QHU2</accession>
<evidence type="ECO:0000256" key="8">
    <source>
        <dbReference type="ARBA" id="ARBA00022723"/>
    </source>
</evidence>
<dbReference type="Gene3D" id="3.30.1490.100">
    <property type="entry name" value="DNA polymerase, Y-family, little finger domain"/>
    <property type="match status" value="1"/>
</dbReference>
<protein>
    <recommendedName>
        <fullName evidence="15">DNA polymerase IV</fullName>
        <shortName evidence="15">Pol IV</shortName>
        <ecNumber evidence="15">2.7.7.7</ecNumber>
    </recommendedName>
</protein>
<evidence type="ECO:0000256" key="14">
    <source>
        <dbReference type="ARBA" id="ARBA00049244"/>
    </source>
</evidence>
<dbReference type="InterPro" id="IPR022880">
    <property type="entry name" value="DNApol_IV"/>
</dbReference>
<evidence type="ECO:0000256" key="7">
    <source>
        <dbReference type="ARBA" id="ARBA00022705"/>
    </source>
</evidence>
<feature type="domain" description="UmuC" evidence="16">
    <location>
        <begin position="8"/>
        <end position="188"/>
    </location>
</feature>
<evidence type="ECO:0000256" key="6">
    <source>
        <dbReference type="ARBA" id="ARBA00022695"/>
    </source>
</evidence>
<evidence type="ECO:0000259" key="16">
    <source>
        <dbReference type="PROSITE" id="PS50173"/>
    </source>
</evidence>
<proteinExistence type="inferred from homology"/>
<dbReference type="Gene3D" id="3.30.70.270">
    <property type="match status" value="1"/>
</dbReference>
<dbReference type="NCBIfam" id="NF002677">
    <property type="entry name" value="PRK02406.1"/>
    <property type="match status" value="1"/>
</dbReference>
<organism evidence="17 18">
    <name type="scientific">Lysobacter helvus</name>
    <dbReference type="NCBI Taxonomy" id="2675059"/>
    <lineage>
        <taxon>Bacteria</taxon>
        <taxon>Pseudomonadati</taxon>
        <taxon>Pseudomonadota</taxon>
        <taxon>Gammaproteobacteria</taxon>
        <taxon>Lysobacterales</taxon>
        <taxon>Lysobacteraceae</taxon>
        <taxon>Lysobacter</taxon>
    </lineage>
</organism>
<keyword evidence="8 15" id="KW-0479">Metal-binding</keyword>
<evidence type="ECO:0000256" key="15">
    <source>
        <dbReference type="HAMAP-Rule" id="MF_01113"/>
    </source>
</evidence>
<evidence type="ECO:0000256" key="11">
    <source>
        <dbReference type="ARBA" id="ARBA00022932"/>
    </source>
</evidence>
<evidence type="ECO:0000256" key="9">
    <source>
        <dbReference type="ARBA" id="ARBA00022763"/>
    </source>
</evidence>
<dbReference type="SUPFAM" id="SSF56672">
    <property type="entry name" value="DNA/RNA polymerases"/>
    <property type="match status" value="1"/>
</dbReference>
<dbReference type="PANTHER" id="PTHR11076">
    <property type="entry name" value="DNA REPAIR POLYMERASE UMUC / TRANSFERASE FAMILY MEMBER"/>
    <property type="match status" value="1"/>
</dbReference>
<dbReference type="Gene3D" id="3.40.1170.60">
    <property type="match status" value="1"/>
</dbReference>
<evidence type="ECO:0000256" key="10">
    <source>
        <dbReference type="ARBA" id="ARBA00022842"/>
    </source>
</evidence>
<reference evidence="17 18" key="1">
    <citation type="submission" date="2021-03" db="EMBL/GenBank/DDBJ databases">
        <title>Complete Genome Sequences of Two Lysobacter Strains Isolated from Sea Water (Lysobacter caseinilyticus) and Soil (Lysobacter helvus) in South Korea.</title>
        <authorList>
            <person name="Watanabe Y."/>
            <person name="Arakawa K."/>
        </authorList>
    </citation>
    <scope>NUCLEOTIDE SEQUENCE [LARGE SCALE GENOMIC DNA]</scope>
    <source>
        <strain evidence="17 18">D10</strain>
    </source>
</reference>
<dbReference type="InterPro" id="IPR050116">
    <property type="entry name" value="DNA_polymerase-Y"/>
</dbReference>
<evidence type="ECO:0000256" key="3">
    <source>
        <dbReference type="ARBA" id="ARBA00022457"/>
    </source>
</evidence>
<dbReference type="Pfam" id="PF21999">
    <property type="entry name" value="IMS_HHH_1"/>
    <property type="match status" value="1"/>
</dbReference>
<comment type="cofactor">
    <cofactor evidence="15">
        <name>Mg(2+)</name>
        <dbReference type="ChEBI" id="CHEBI:18420"/>
    </cofactor>
    <text evidence="15">Binds 2 magnesium ions per subunit.</text>
</comment>
<keyword evidence="4 15" id="KW-0963">Cytoplasm</keyword>
<evidence type="ECO:0000256" key="4">
    <source>
        <dbReference type="ARBA" id="ARBA00022490"/>
    </source>
</evidence>
<feature type="site" description="Substrate discrimination" evidence="15">
    <location>
        <position position="17"/>
    </location>
</feature>
<dbReference type="HAMAP" id="MF_01113">
    <property type="entry name" value="DNApol_IV"/>
    <property type="match status" value="1"/>
</dbReference>
<comment type="subcellular location">
    <subcellularLocation>
        <location evidence="1 15">Cytoplasm</location>
    </subcellularLocation>
</comment>
<evidence type="ECO:0000256" key="5">
    <source>
        <dbReference type="ARBA" id="ARBA00022679"/>
    </source>
</evidence>
<dbReference type="InterPro" id="IPR017961">
    <property type="entry name" value="DNA_pol_Y-fam_little_finger"/>
</dbReference>
<dbReference type="CDD" id="cd03586">
    <property type="entry name" value="PolY_Pol_IV_kappa"/>
    <property type="match status" value="1"/>
</dbReference>
<evidence type="ECO:0000313" key="17">
    <source>
        <dbReference type="EMBL" id="BCT97254.1"/>
    </source>
</evidence>
<dbReference type="PANTHER" id="PTHR11076:SF33">
    <property type="entry name" value="DNA POLYMERASE KAPPA"/>
    <property type="match status" value="1"/>
</dbReference>
<sequence>MNDTPRKILHVDMDAFYASVEQRDDPALRGRPVVVAWRGARSVVCAASYEARTFGVRSAMPAVRAERLCPQAVFVPPDFVRYKAVSKQVREIFARHTDLIEPLSLDEAYLDVTHTFTGLPSATATAQAIRAAIREETHLTASAGVAPNKFVAKIASDWNKPDGLFVVRPHQVEAFLAPLPVGRLPGVGKVMEGKLAELGVATVADLRALGGAALEQRFGRWGRRLHELAHGIDDHPVQPERPTMQISAEDTFESDLRLSELEPHIRRLAEKAWAGYEKERATPQGRIARTVVLKLKTGDFRTLTRSLTPPEPPTSVTEVAEIACALRERVDLPSRTRYRLVGVGLSGFVDADRLAAQHDLFG</sequence>
<feature type="binding site" evidence="15">
    <location>
        <position position="12"/>
    </location>
    <ligand>
        <name>Mg(2+)</name>
        <dbReference type="ChEBI" id="CHEBI:18420"/>
    </ligand>
</feature>
<dbReference type="PROSITE" id="PS50173">
    <property type="entry name" value="UMUC"/>
    <property type="match status" value="1"/>
</dbReference>
<evidence type="ECO:0000313" key="18">
    <source>
        <dbReference type="Proteomes" id="UP000680514"/>
    </source>
</evidence>
<comment type="function">
    <text evidence="15">Poorly processive, error-prone DNA polymerase involved in untargeted mutagenesis. Copies undamaged DNA at stalled replication forks, which arise in vivo from mismatched or misaligned primer ends. These misaligned primers can be extended by PolIV. Exhibits no 3'-5' exonuclease (proofreading) activity. May be involved in translesional synthesis, in conjunction with the beta clamp from PolIII.</text>
</comment>
<feature type="binding site" evidence="15">
    <location>
        <position position="106"/>
    </location>
    <ligand>
        <name>Mg(2+)</name>
        <dbReference type="ChEBI" id="CHEBI:18420"/>
    </ligand>
</feature>
<dbReference type="SUPFAM" id="SSF100879">
    <property type="entry name" value="Lesion bypass DNA polymerase (Y-family), little finger domain"/>
    <property type="match status" value="1"/>
</dbReference>
<dbReference type="InterPro" id="IPR001126">
    <property type="entry name" value="UmuC"/>
</dbReference>
<evidence type="ECO:0000256" key="1">
    <source>
        <dbReference type="ARBA" id="ARBA00004496"/>
    </source>
</evidence>
<evidence type="ECO:0000256" key="2">
    <source>
        <dbReference type="ARBA" id="ARBA00010945"/>
    </source>
</evidence>
<dbReference type="Pfam" id="PF00817">
    <property type="entry name" value="IMS"/>
    <property type="match status" value="1"/>
</dbReference>
<name>A0ABM7QHU2_9GAMM</name>
<dbReference type="EMBL" id="AP024546">
    <property type="protein sequence ID" value="BCT97254.1"/>
    <property type="molecule type" value="Genomic_DNA"/>
</dbReference>
<comment type="catalytic activity">
    <reaction evidence="14 15">
        <text>DNA(n) + a 2'-deoxyribonucleoside 5'-triphosphate = DNA(n+1) + diphosphate</text>
        <dbReference type="Rhea" id="RHEA:22508"/>
        <dbReference type="Rhea" id="RHEA-COMP:17339"/>
        <dbReference type="Rhea" id="RHEA-COMP:17340"/>
        <dbReference type="ChEBI" id="CHEBI:33019"/>
        <dbReference type="ChEBI" id="CHEBI:61560"/>
        <dbReference type="ChEBI" id="CHEBI:173112"/>
        <dbReference type="EC" id="2.7.7.7"/>
    </reaction>
</comment>
<evidence type="ECO:0000256" key="12">
    <source>
        <dbReference type="ARBA" id="ARBA00023125"/>
    </source>
</evidence>
<dbReference type="InterPro" id="IPR053848">
    <property type="entry name" value="IMS_HHH_1"/>
</dbReference>
<feature type="active site" evidence="15">
    <location>
        <position position="107"/>
    </location>
</feature>
<keyword evidence="12 15" id="KW-0238">DNA-binding</keyword>